<evidence type="ECO:0000313" key="1">
    <source>
        <dbReference type="EMBL" id="URE03575.1"/>
    </source>
</evidence>
<gene>
    <name evidence="1" type="ORF">MUK42_01098</name>
</gene>
<dbReference type="AlphaFoldDB" id="A0A9E7K532"/>
<dbReference type="EMBL" id="CP097507">
    <property type="protein sequence ID" value="URE03575.1"/>
    <property type="molecule type" value="Genomic_DNA"/>
</dbReference>
<keyword evidence="2" id="KW-1185">Reference proteome</keyword>
<proteinExistence type="predicted"/>
<name>A0A9E7K532_9LILI</name>
<reference evidence="1" key="1">
    <citation type="submission" date="2022-05" db="EMBL/GenBank/DDBJ databases">
        <title>The Musa troglodytarum L. genome provides insights into the mechanism of non-climacteric behaviour and enrichment of carotenoids.</title>
        <authorList>
            <person name="Wang J."/>
        </authorList>
    </citation>
    <scope>NUCLEOTIDE SEQUENCE</scope>
    <source>
        <tissue evidence="1">Leaf</tissue>
    </source>
</reference>
<accession>A0A9E7K532</accession>
<dbReference type="Proteomes" id="UP001055439">
    <property type="component" value="Chromosome 5"/>
</dbReference>
<sequence length="65" mass="7300">MIFGYSKTLHDTKNVAPPVCGRSPDEGHDHVFEEDKDDLLVRRPDPVKRDTEISDAYLAFVDGLA</sequence>
<organism evidence="1 2">
    <name type="scientific">Musa troglodytarum</name>
    <name type="common">fe'i banana</name>
    <dbReference type="NCBI Taxonomy" id="320322"/>
    <lineage>
        <taxon>Eukaryota</taxon>
        <taxon>Viridiplantae</taxon>
        <taxon>Streptophyta</taxon>
        <taxon>Embryophyta</taxon>
        <taxon>Tracheophyta</taxon>
        <taxon>Spermatophyta</taxon>
        <taxon>Magnoliopsida</taxon>
        <taxon>Liliopsida</taxon>
        <taxon>Zingiberales</taxon>
        <taxon>Musaceae</taxon>
        <taxon>Musa</taxon>
    </lineage>
</organism>
<evidence type="ECO:0000313" key="2">
    <source>
        <dbReference type="Proteomes" id="UP001055439"/>
    </source>
</evidence>
<protein>
    <submittedName>
        <fullName evidence="1">Uncharacterized protein</fullName>
    </submittedName>
</protein>